<dbReference type="Proteomes" id="UP000887580">
    <property type="component" value="Unplaced"/>
</dbReference>
<reference evidence="2" key="1">
    <citation type="submission" date="2022-11" db="UniProtKB">
        <authorList>
            <consortium name="WormBaseParasite"/>
        </authorList>
    </citation>
    <scope>IDENTIFICATION</scope>
</reference>
<sequence length="174" mass="19441">MPETTPEEIPENNLPPPIYPENISFDPAAEKEDIPLYKDDATITVVGVKGDRRCEKWTEMNFDDQLLINIKKCGFIWPRKVQEAVLPFAAEGYDVQCQSETGTGKTASYLIPIIDNLIKEKQKLGNLRKGAPYCIIISPTREFTEQIFQEARKLANETGISVVAAYGGSSTKET</sequence>
<name>A0AC35GAJ4_9BILA</name>
<dbReference type="WBParaSite" id="PS1159_v2.g3067.t1">
    <property type="protein sequence ID" value="PS1159_v2.g3067.t1"/>
    <property type="gene ID" value="PS1159_v2.g3067"/>
</dbReference>
<evidence type="ECO:0000313" key="2">
    <source>
        <dbReference type="WBParaSite" id="PS1159_v2.g3067.t1"/>
    </source>
</evidence>
<proteinExistence type="predicted"/>
<evidence type="ECO:0000313" key="1">
    <source>
        <dbReference type="Proteomes" id="UP000887580"/>
    </source>
</evidence>
<organism evidence="1 2">
    <name type="scientific">Panagrolaimus sp. PS1159</name>
    <dbReference type="NCBI Taxonomy" id="55785"/>
    <lineage>
        <taxon>Eukaryota</taxon>
        <taxon>Metazoa</taxon>
        <taxon>Ecdysozoa</taxon>
        <taxon>Nematoda</taxon>
        <taxon>Chromadorea</taxon>
        <taxon>Rhabditida</taxon>
        <taxon>Tylenchina</taxon>
        <taxon>Panagrolaimomorpha</taxon>
        <taxon>Panagrolaimoidea</taxon>
        <taxon>Panagrolaimidae</taxon>
        <taxon>Panagrolaimus</taxon>
    </lineage>
</organism>
<protein>
    <submittedName>
        <fullName evidence="2">Helicase ATP-binding domain-containing protein</fullName>
    </submittedName>
</protein>
<accession>A0AC35GAJ4</accession>